<dbReference type="SUPFAM" id="SSF143422">
    <property type="entry name" value="Transposase IS200-like"/>
    <property type="match status" value="1"/>
</dbReference>
<sequence>MSLYRRARVAGASYFLTLTLLDRRSDLLTRHIDLLRETVRATKDRHPFHIDAWVVLPEHMHCVWTLPEGDSEVALRWKAIRFAFSQGLDKTEPRRLHQLIRGERGLWQRRYWRQRIADDLDYQRHLDYIHFDPVRHGYVSQAREWPYSSFHRAVRDGLYPADWTGSGCTDDEQNWGE</sequence>
<gene>
    <name evidence="2" type="ORF">RU08_05265</name>
</gene>
<dbReference type="GO" id="GO:0006313">
    <property type="term" value="P:DNA transposition"/>
    <property type="evidence" value="ECO:0007669"/>
    <property type="project" value="InterPro"/>
</dbReference>
<organism evidence="2 3">
    <name type="scientific">Pseudomonas fulva</name>
    <dbReference type="NCBI Taxonomy" id="47880"/>
    <lineage>
        <taxon>Bacteria</taxon>
        <taxon>Pseudomonadati</taxon>
        <taxon>Pseudomonadota</taxon>
        <taxon>Gammaproteobacteria</taxon>
        <taxon>Pseudomonadales</taxon>
        <taxon>Pseudomonadaceae</taxon>
        <taxon>Pseudomonas</taxon>
    </lineage>
</organism>
<dbReference type="NCBIfam" id="NF047646">
    <property type="entry name" value="REP_Tyr_transpos"/>
    <property type="match status" value="1"/>
</dbReference>
<comment type="caution">
    <text evidence="2">The sequence shown here is derived from an EMBL/GenBank/DDBJ whole genome shotgun (WGS) entry which is preliminary data.</text>
</comment>
<dbReference type="SMART" id="SM01321">
    <property type="entry name" value="Y1_Tnp"/>
    <property type="match status" value="1"/>
</dbReference>
<evidence type="ECO:0000313" key="3">
    <source>
        <dbReference type="Proteomes" id="UP000032068"/>
    </source>
</evidence>
<evidence type="ECO:0000259" key="1">
    <source>
        <dbReference type="SMART" id="SM01321"/>
    </source>
</evidence>
<dbReference type="GO" id="GO:0004803">
    <property type="term" value="F:transposase activity"/>
    <property type="evidence" value="ECO:0007669"/>
    <property type="project" value="InterPro"/>
</dbReference>
<dbReference type="InterPro" id="IPR002686">
    <property type="entry name" value="Transposase_17"/>
</dbReference>
<dbReference type="RefSeq" id="WP_042552763.1">
    <property type="nucleotide sequence ID" value="NZ_JXQW01000008.1"/>
</dbReference>
<accession>A0A0D0JEC2</accession>
<dbReference type="PANTHER" id="PTHR36966:SF1">
    <property type="entry name" value="REP-ASSOCIATED TYROSINE TRANSPOSASE"/>
    <property type="match status" value="1"/>
</dbReference>
<dbReference type="AlphaFoldDB" id="A0A0D0JEC2"/>
<name>A0A0D0JEC2_9PSED</name>
<dbReference type="OrthoDB" id="9794403at2"/>
<dbReference type="Proteomes" id="UP000032068">
    <property type="component" value="Unassembled WGS sequence"/>
</dbReference>
<feature type="domain" description="Transposase IS200-like" evidence="1">
    <location>
        <begin position="9"/>
        <end position="132"/>
    </location>
</feature>
<dbReference type="InterPro" id="IPR036515">
    <property type="entry name" value="Transposase_17_sf"/>
</dbReference>
<proteinExistence type="predicted"/>
<dbReference type="GO" id="GO:0043565">
    <property type="term" value="F:sequence-specific DNA binding"/>
    <property type="evidence" value="ECO:0007669"/>
    <property type="project" value="TreeGrafter"/>
</dbReference>
<dbReference type="PANTHER" id="PTHR36966">
    <property type="entry name" value="REP-ASSOCIATED TYROSINE TRANSPOSASE"/>
    <property type="match status" value="1"/>
</dbReference>
<reference evidence="2 3" key="1">
    <citation type="submission" date="2014-12" db="EMBL/GenBank/DDBJ databases">
        <title>16Stimator: statistical estimation of ribosomal gene copy numbers from draft genome assemblies.</title>
        <authorList>
            <person name="Perisin M.A."/>
            <person name="Vetter M."/>
            <person name="Gilbert J.A."/>
            <person name="Bergelson J."/>
        </authorList>
    </citation>
    <scope>NUCLEOTIDE SEQUENCE [LARGE SCALE GENOMIC DNA]</scope>
    <source>
        <strain evidence="2 3">MEJ086</strain>
    </source>
</reference>
<evidence type="ECO:0000313" key="2">
    <source>
        <dbReference type="EMBL" id="KIQ04355.1"/>
    </source>
</evidence>
<dbReference type="InterPro" id="IPR052715">
    <property type="entry name" value="RAYT_transposase"/>
</dbReference>
<dbReference type="Gene3D" id="3.30.70.1290">
    <property type="entry name" value="Transposase IS200-like"/>
    <property type="match status" value="1"/>
</dbReference>
<protein>
    <submittedName>
        <fullName evidence="2">Transposase</fullName>
    </submittedName>
</protein>
<dbReference type="EMBL" id="JXQW01000008">
    <property type="protein sequence ID" value="KIQ04355.1"/>
    <property type="molecule type" value="Genomic_DNA"/>
</dbReference>